<feature type="compositionally biased region" description="Polar residues" evidence="1">
    <location>
        <begin position="178"/>
        <end position="187"/>
    </location>
</feature>
<feature type="compositionally biased region" description="Basic and acidic residues" evidence="1">
    <location>
        <begin position="635"/>
        <end position="649"/>
    </location>
</feature>
<feature type="compositionally biased region" description="Polar residues" evidence="1">
    <location>
        <begin position="661"/>
        <end position="674"/>
    </location>
</feature>
<name>A0A0F4GUB1_9PEZI</name>
<feature type="compositionally biased region" description="Basic residues" evidence="1">
    <location>
        <begin position="27"/>
        <end position="47"/>
    </location>
</feature>
<feature type="compositionally biased region" description="Polar residues" evidence="1">
    <location>
        <begin position="773"/>
        <end position="800"/>
    </location>
</feature>
<evidence type="ECO:0000256" key="1">
    <source>
        <dbReference type="SAM" id="MobiDB-lite"/>
    </source>
</evidence>
<evidence type="ECO:0000313" key="3">
    <source>
        <dbReference type="EMBL" id="KJY01010.1"/>
    </source>
</evidence>
<dbReference type="Proteomes" id="UP000033647">
    <property type="component" value="Unassembled WGS sequence"/>
</dbReference>
<organism evidence="3 4">
    <name type="scientific">Zymoseptoria brevis</name>
    <dbReference type="NCBI Taxonomy" id="1047168"/>
    <lineage>
        <taxon>Eukaryota</taxon>
        <taxon>Fungi</taxon>
        <taxon>Dikarya</taxon>
        <taxon>Ascomycota</taxon>
        <taxon>Pezizomycotina</taxon>
        <taxon>Dothideomycetes</taxon>
        <taxon>Dothideomycetidae</taxon>
        <taxon>Mycosphaerellales</taxon>
        <taxon>Mycosphaerellaceae</taxon>
        <taxon>Zymoseptoria</taxon>
    </lineage>
</organism>
<dbReference type="InterPro" id="IPR050167">
    <property type="entry name" value="Ser_Thr_protein_kinase"/>
</dbReference>
<feature type="region of interest" description="Disordered" evidence="1">
    <location>
        <begin position="635"/>
        <end position="740"/>
    </location>
</feature>
<dbReference type="EMBL" id="LAFY01000297">
    <property type="protein sequence ID" value="KJY01010.1"/>
    <property type="molecule type" value="Genomic_DNA"/>
</dbReference>
<keyword evidence="4" id="KW-1185">Reference proteome</keyword>
<dbReference type="Pfam" id="PF07714">
    <property type="entry name" value="PK_Tyr_Ser-Thr"/>
    <property type="match status" value="1"/>
</dbReference>
<dbReference type="Gene3D" id="1.10.510.10">
    <property type="entry name" value="Transferase(Phosphotransferase) domain 1"/>
    <property type="match status" value="1"/>
</dbReference>
<protein>
    <recommendedName>
        <fullName evidence="2">Protein kinase domain-containing protein</fullName>
    </recommendedName>
</protein>
<dbReference type="PANTHER" id="PTHR23257">
    <property type="entry name" value="SERINE-THREONINE PROTEIN KINASE"/>
    <property type="match status" value="1"/>
</dbReference>
<dbReference type="STRING" id="1047168.A0A0F4GUB1"/>
<reference evidence="3 4" key="1">
    <citation type="submission" date="2015-03" db="EMBL/GenBank/DDBJ databases">
        <title>RNA-seq based gene annotation and comparative genomics of four Zymoseptoria species reveal species-specific pathogenicity related genes and transposable element activity.</title>
        <authorList>
            <person name="Grandaubert J."/>
            <person name="Bhattacharyya A."/>
            <person name="Stukenbrock E.H."/>
        </authorList>
    </citation>
    <scope>NUCLEOTIDE SEQUENCE [LARGE SCALE GENOMIC DNA]</scope>
    <source>
        <strain evidence="3 4">Zb18110</strain>
    </source>
</reference>
<dbReference type="GO" id="GO:0005737">
    <property type="term" value="C:cytoplasm"/>
    <property type="evidence" value="ECO:0007669"/>
    <property type="project" value="TreeGrafter"/>
</dbReference>
<dbReference type="AlphaFoldDB" id="A0A0F4GUB1"/>
<gene>
    <name evidence="3" type="ORF">TI39_contig305g00023</name>
</gene>
<feature type="compositionally biased region" description="Basic and acidic residues" evidence="1">
    <location>
        <begin position="714"/>
        <end position="731"/>
    </location>
</feature>
<evidence type="ECO:0000259" key="2">
    <source>
        <dbReference type="PROSITE" id="PS50011"/>
    </source>
</evidence>
<feature type="compositionally biased region" description="Pro residues" evidence="1">
    <location>
        <begin position="143"/>
        <end position="154"/>
    </location>
</feature>
<dbReference type="InterPro" id="IPR001245">
    <property type="entry name" value="Ser-Thr/Tyr_kinase_cat_dom"/>
</dbReference>
<proteinExistence type="predicted"/>
<evidence type="ECO:0000313" key="4">
    <source>
        <dbReference type="Proteomes" id="UP000033647"/>
    </source>
</evidence>
<accession>A0A0F4GUB1</accession>
<dbReference type="InterPro" id="IPR000719">
    <property type="entry name" value="Prot_kinase_dom"/>
</dbReference>
<dbReference type="GO" id="GO:0004672">
    <property type="term" value="F:protein kinase activity"/>
    <property type="evidence" value="ECO:0007669"/>
    <property type="project" value="InterPro"/>
</dbReference>
<feature type="compositionally biased region" description="Basic and acidic residues" evidence="1">
    <location>
        <begin position="104"/>
        <end position="134"/>
    </location>
</feature>
<feature type="compositionally biased region" description="Basic and acidic residues" evidence="1">
    <location>
        <begin position="823"/>
        <end position="840"/>
    </location>
</feature>
<feature type="region of interest" description="Disordered" evidence="1">
    <location>
        <begin position="1"/>
        <end position="214"/>
    </location>
</feature>
<dbReference type="OrthoDB" id="635774at2759"/>
<sequence length="855" mass="95376">MPHLFSFASNTNDDVPLGLSTNDPPSKRSRRPSLLRKNPLRAFRRHHGEPGTAEEEEVAVPQTAPPQMTDISDYFPTRRPSLPDEAAIKRVIPSLPRPQTFRRQQSEQRDRLLPLDTSASERRAVSVDRRRDRGMSAAAPGRPQSPKPVPPPTTSAPNVLTTDKDNGLPLISPKTPESRPSNKSVTNLPPLKGPDATNEAPLTDREDRGEFVETSSLQEEYDRRWILNLSMQFRDKSNREKFFVTYAERPNKWRRVTVSLDYRNAPPDSLEADLSTLVYQRDKSLRVYEAIRESLPDIQYYDTVTNLKLETTPEDGQLHVHVREDANETIEFPAISLFDHVRRPRFNENSIQLDSHLSGFVYKVRLGNRVLIKKEIPGPDTVDEFLYEVNALDSLIGCDHVVQLEGLVTDDRGEVVKGLLLSYAAQGAIVDMIFDFRGTSSMPWHRREKWAKQIVSGLADIHEAGFVQGDFTLSNIVIDEDDNALIIDINRRGCPVGWEPPELSRFIDSGQRISMCIGVKTDLFQLGMVLWALAEEVDEPERVERPLPPVFEEIPAYYRNIVATCLRERPQGRASAKDLLRCFPSSAGVPPADRTTCVEFCSDLQMSDHTSSSKAHRSDKEYIDPDMAVTIDDVKQRRIPEGDLPHFDTTDQVAYLDPDSNPASTTYPFESSGSWIVGRRTSRGRSPVSSNRRRRTSPYGRSLSLSSATSLSEDSPRGRREPSGGAMEDKVSWSGESDVSRARLPTANAVDLAHVDSGFDDSLGETSALAAESESTPMPSARSSTAAYALEQSSGVQTPSRRARDKHDQSPRLSLEAVEQDEEGLKSTIHDANDRDERASKVGAVGTSIRDTGLG</sequence>
<dbReference type="GO" id="GO:0005524">
    <property type="term" value="F:ATP binding"/>
    <property type="evidence" value="ECO:0007669"/>
    <property type="project" value="InterPro"/>
</dbReference>
<dbReference type="PROSITE" id="PS50011">
    <property type="entry name" value="PROTEIN_KINASE_DOM"/>
    <property type="match status" value="1"/>
</dbReference>
<feature type="compositionally biased region" description="Basic and acidic residues" evidence="1">
    <location>
        <begin position="202"/>
        <end position="211"/>
    </location>
</feature>
<feature type="compositionally biased region" description="Low complexity" evidence="1">
    <location>
        <begin position="702"/>
        <end position="713"/>
    </location>
</feature>
<dbReference type="InterPro" id="IPR011009">
    <property type="entry name" value="Kinase-like_dom_sf"/>
</dbReference>
<comment type="caution">
    <text evidence="3">The sequence shown here is derived from an EMBL/GenBank/DDBJ whole genome shotgun (WGS) entry which is preliminary data.</text>
</comment>
<feature type="compositionally biased region" description="Polar residues" evidence="1">
    <location>
        <begin position="7"/>
        <end position="23"/>
    </location>
</feature>
<dbReference type="SUPFAM" id="SSF56112">
    <property type="entry name" value="Protein kinase-like (PK-like)"/>
    <property type="match status" value="1"/>
</dbReference>
<dbReference type="GO" id="GO:0007165">
    <property type="term" value="P:signal transduction"/>
    <property type="evidence" value="ECO:0007669"/>
    <property type="project" value="TreeGrafter"/>
</dbReference>
<feature type="region of interest" description="Disordered" evidence="1">
    <location>
        <begin position="765"/>
        <end position="855"/>
    </location>
</feature>
<feature type="domain" description="Protein kinase" evidence="2">
    <location>
        <begin position="347"/>
        <end position="586"/>
    </location>
</feature>